<dbReference type="InterPro" id="IPR000253">
    <property type="entry name" value="FHA_dom"/>
</dbReference>
<organism evidence="3 4">
    <name type="scientific">Oceanivirga miroungae</name>
    <dbReference type="NCBI Taxonomy" id="1130046"/>
    <lineage>
        <taxon>Bacteria</taxon>
        <taxon>Fusobacteriati</taxon>
        <taxon>Fusobacteriota</taxon>
        <taxon>Fusobacteriia</taxon>
        <taxon>Fusobacteriales</taxon>
        <taxon>Leptotrichiaceae</taxon>
        <taxon>Oceanivirga</taxon>
    </lineage>
</organism>
<dbReference type="AlphaFoldDB" id="A0A6I8M4S3"/>
<feature type="transmembrane region" description="Helical" evidence="1">
    <location>
        <begin position="20"/>
        <end position="41"/>
    </location>
</feature>
<dbReference type="Pfam" id="PF00498">
    <property type="entry name" value="FHA"/>
    <property type="match status" value="1"/>
</dbReference>
<dbReference type="CDD" id="cd00060">
    <property type="entry name" value="FHA"/>
    <property type="match status" value="1"/>
</dbReference>
<reference evidence="3 4" key="1">
    <citation type="submission" date="2019-10" db="EMBL/GenBank/DDBJ databases">
        <authorList>
            <person name="Blom J."/>
        </authorList>
    </citation>
    <scope>NUCLEOTIDE SEQUENCE [LARGE SCALE GENOMIC DNA]</scope>
    <source>
        <strain evidence="3 4">ES3154-GLU</strain>
    </source>
</reference>
<feature type="domain" description="FHA" evidence="2">
    <location>
        <begin position="122"/>
        <end position="173"/>
    </location>
</feature>
<feature type="transmembrane region" description="Helical" evidence="1">
    <location>
        <begin position="47"/>
        <end position="65"/>
    </location>
</feature>
<dbReference type="Proteomes" id="UP000419017">
    <property type="component" value="Unassembled WGS sequence"/>
</dbReference>
<keyword evidence="1" id="KW-0472">Membrane</keyword>
<dbReference type="EMBL" id="CABWIB010000001">
    <property type="protein sequence ID" value="VWL84904.1"/>
    <property type="molecule type" value="Genomic_DNA"/>
</dbReference>
<gene>
    <name evidence="3" type="ORF">OMES3154_00161</name>
</gene>
<sequence>MNLSVSYKSKTSKKIVKRSFNYDLIYIIVTIILSLLYYITYNRIEKALILLCLMLAIYSTYNIYLKKSLFNIKIENMFENELKKRKIEELEEIKRKDNINRIIIIDDKDNEIGLVEIKKNNYKIGKKNNKNDVDIDLKDVKESELISKEHAIISKIKDTWYLIDLNSTNGTTLIKTNNRKIILKNEKEHIQIGDIIKLNNKISILIN</sequence>
<evidence type="ECO:0000313" key="4">
    <source>
        <dbReference type="Proteomes" id="UP000419017"/>
    </source>
</evidence>
<proteinExistence type="predicted"/>
<evidence type="ECO:0000256" key="1">
    <source>
        <dbReference type="SAM" id="Phobius"/>
    </source>
</evidence>
<accession>A0A6I8M4S3</accession>
<protein>
    <submittedName>
        <fullName evidence="3">FHA domain-containing protein</fullName>
    </submittedName>
</protein>
<dbReference type="PROSITE" id="PS50006">
    <property type="entry name" value="FHA_DOMAIN"/>
    <property type="match status" value="1"/>
</dbReference>
<keyword evidence="4" id="KW-1185">Reference proteome</keyword>
<keyword evidence="1" id="KW-0812">Transmembrane</keyword>
<dbReference type="Gene3D" id="2.60.200.20">
    <property type="match status" value="1"/>
</dbReference>
<evidence type="ECO:0000259" key="2">
    <source>
        <dbReference type="PROSITE" id="PS50006"/>
    </source>
</evidence>
<keyword evidence="1" id="KW-1133">Transmembrane helix</keyword>
<dbReference type="SUPFAM" id="SSF49879">
    <property type="entry name" value="SMAD/FHA domain"/>
    <property type="match status" value="1"/>
</dbReference>
<name>A0A6I8M4S3_9FUSO</name>
<evidence type="ECO:0000313" key="3">
    <source>
        <dbReference type="EMBL" id="VWL84904.1"/>
    </source>
</evidence>
<dbReference type="InterPro" id="IPR008984">
    <property type="entry name" value="SMAD_FHA_dom_sf"/>
</dbReference>
<dbReference type="SMART" id="SM00240">
    <property type="entry name" value="FHA"/>
    <property type="match status" value="1"/>
</dbReference>